<evidence type="ECO:0000313" key="1">
    <source>
        <dbReference type="EMBL" id="OAD67666.1"/>
    </source>
</evidence>
<protein>
    <submittedName>
        <fullName evidence="1">Uncharacterized protein</fullName>
    </submittedName>
</protein>
<sequence length="122" mass="13733">MQKSVKDDLLEPVNDAGYIPAPDKAICGRYIDRFFVSEFIPIMGFTGYGNFQILSMSCKRIITESEFRANAIIVSKNTASISKNTKLIWIGCDIACWKHCISVYAWLFCTYLTLVGEDSVKS</sequence>
<dbReference type="VEuPathDB" id="FungiDB:PHYBLDRAFT_173993"/>
<gene>
    <name evidence="1" type="ORF">PHYBLDRAFT_173993</name>
</gene>
<dbReference type="AlphaFoldDB" id="A0A167KB84"/>
<dbReference type="EMBL" id="KV440998">
    <property type="protein sequence ID" value="OAD67666.1"/>
    <property type="molecule type" value="Genomic_DNA"/>
</dbReference>
<dbReference type="InParanoid" id="A0A167KB84"/>
<evidence type="ECO:0000313" key="2">
    <source>
        <dbReference type="Proteomes" id="UP000077315"/>
    </source>
</evidence>
<reference evidence="2" key="1">
    <citation type="submission" date="2015-06" db="EMBL/GenBank/DDBJ databases">
        <title>Expansion of signal transduction pathways in fungi by whole-genome duplication.</title>
        <authorList>
            <consortium name="DOE Joint Genome Institute"/>
            <person name="Corrochano L.M."/>
            <person name="Kuo A."/>
            <person name="Marcet-Houben M."/>
            <person name="Polaino S."/>
            <person name="Salamov A."/>
            <person name="Villalobos J.M."/>
            <person name="Alvarez M.I."/>
            <person name="Avalos J."/>
            <person name="Benito E.P."/>
            <person name="Benoit I."/>
            <person name="Burger G."/>
            <person name="Camino L.P."/>
            <person name="Canovas D."/>
            <person name="Cerda-Olmedo E."/>
            <person name="Cheng J.-F."/>
            <person name="Dominguez A."/>
            <person name="Elias M."/>
            <person name="Eslava A.P."/>
            <person name="Glaser F."/>
            <person name="Grimwood J."/>
            <person name="Gutierrez G."/>
            <person name="Heitman J."/>
            <person name="Henrissat B."/>
            <person name="Iturriaga E.A."/>
            <person name="Lang B.F."/>
            <person name="Lavin J.L."/>
            <person name="Lee S."/>
            <person name="Li W."/>
            <person name="Lindquist E."/>
            <person name="Lopez-Garcia S."/>
            <person name="Luque E.M."/>
            <person name="Marcos A.T."/>
            <person name="Martin J."/>
            <person name="McCluskey K."/>
            <person name="Medina H.R."/>
            <person name="Miralles-Duran A."/>
            <person name="Miyazaki A."/>
            <person name="Munoz-Torres E."/>
            <person name="Oguiza J.A."/>
            <person name="Ohm R."/>
            <person name="Olmedo M."/>
            <person name="Orejas M."/>
            <person name="Ortiz-Castellanos L."/>
            <person name="Pisabarro A.G."/>
            <person name="Rodriguez-Romero J."/>
            <person name="Ruiz-Herrera J."/>
            <person name="Ruiz-Vazquez R."/>
            <person name="Sanz C."/>
            <person name="Schackwitz W."/>
            <person name="Schmutz J."/>
            <person name="Shahriari M."/>
            <person name="Shelest E."/>
            <person name="Silva-Franco F."/>
            <person name="Soanes D."/>
            <person name="Syed K."/>
            <person name="Tagua V.G."/>
            <person name="Talbot N.J."/>
            <person name="Thon M."/>
            <person name="De vries R.P."/>
            <person name="Wiebenga A."/>
            <person name="Yadav J.S."/>
            <person name="Braun E.L."/>
            <person name="Baker S."/>
            <person name="Garre V."/>
            <person name="Horwitz B."/>
            <person name="Torres-Martinez S."/>
            <person name="Idnurm A."/>
            <person name="Herrera-Estrella A."/>
            <person name="Gabaldon T."/>
            <person name="Grigoriev I.V."/>
        </authorList>
    </citation>
    <scope>NUCLEOTIDE SEQUENCE [LARGE SCALE GENOMIC DNA]</scope>
    <source>
        <strain evidence="2">NRRL 1555(-)</strain>
    </source>
</reference>
<keyword evidence="2" id="KW-1185">Reference proteome</keyword>
<organism evidence="1 2">
    <name type="scientific">Phycomyces blakesleeanus (strain ATCC 8743b / DSM 1359 / FGSC 10004 / NBRC 33097 / NRRL 1555)</name>
    <dbReference type="NCBI Taxonomy" id="763407"/>
    <lineage>
        <taxon>Eukaryota</taxon>
        <taxon>Fungi</taxon>
        <taxon>Fungi incertae sedis</taxon>
        <taxon>Mucoromycota</taxon>
        <taxon>Mucoromycotina</taxon>
        <taxon>Mucoromycetes</taxon>
        <taxon>Mucorales</taxon>
        <taxon>Phycomycetaceae</taxon>
        <taxon>Phycomyces</taxon>
    </lineage>
</organism>
<dbReference type="GeneID" id="28998072"/>
<dbReference type="RefSeq" id="XP_018285706.1">
    <property type="nucleotide sequence ID" value="XM_018437166.1"/>
</dbReference>
<proteinExistence type="predicted"/>
<accession>A0A167KB84</accession>
<name>A0A167KB84_PHYB8</name>
<dbReference type="Proteomes" id="UP000077315">
    <property type="component" value="Unassembled WGS sequence"/>
</dbReference>